<dbReference type="EMBL" id="JBHUGH010000034">
    <property type="protein sequence ID" value="MFD1914106.1"/>
    <property type="molecule type" value="Genomic_DNA"/>
</dbReference>
<dbReference type="Proteomes" id="UP001597353">
    <property type="component" value="Unassembled WGS sequence"/>
</dbReference>
<sequence>MKHLAILALALAAPAEAAPDHVSVLTGSWHVSATTEFTEFNPGVFLTWDQDPVHWSVGAYRNSYGRLSTAVLAGVPLLIEDAFEVHLVGGVALYPRDGRSFAVHAGDFVPLGGLQIRYGATLINIFPSDGTFADAVVSMGFFWTANPPAASRRPK</sequence>
<feature type="signal peptide" evidence="1">
    <location>
        <begin position="1"/>
        <end position="17"/>
    </location>
</feature>
<dbReference type="RefSeq" id="WP_390265096.1">
    <property type="nucleotide sequence ID" value="NZ_JBHUGH010000034.1"/>
</dbReference>
<evidence type="ECO:0000256" key="1">
    <source>
        <dbReference type="SAM" id="SignalP"/>
    </source>
</evidence>
<proteinExistence type="predicted"/>
<reference evidence="3" key="1">
    <citation type="journal article" date="2019" name="Int. J. Syst. Evol. Microbiol.">
        <title>The Global Catalogue of Microorganisms (GCM) 10K type strain sequencing project: providing services to taxonomists for standard genome sequencing and annotation.</title>
        <authorList>
            <consortium name="The Broad Institute Genomics Platform"/>
            <consortium name="The Broad Institute Genome Sequencing Center for Infectious Disease"/>
            <person name="Wu L."/>
            <person name="Ma J."/>
        </authorList>
    </citation>
    <scope>NUCLEOTIDE SEQUENCE [LARGE SCALE GENOMIC DNA]</scope>
    <source>
        <strain evidence="3">CGMCC 4.7242</strain>
    </source>
</reference>
<keyword evidence="3" id="KW-1185">Reference proteome</keyword>
<protein>
    <submittedName>
        <fullName evidence="2">Uncharacterized protein</fullName>
    </submittedName>
</protein>
<feature type="chain" id="PRO_5045261529" evidence="1">
    <location>
        <begin position="18"/>
        <end position="155"/>
    </location>
</feature>
<accession>A0ABW4S975</accession>
<evidence type="ECO:0000313" key="3">
    <source>
        <dbReference type="Proteomes" id="UP001597353"/>
    </source>
</evidence>
<keyword evidence="1" id="KW-0732">Signal</keyword>
<evidence type="ECO:0000313" key="2">
    <source>
        <dbReference type="EMBL" id="MFD1914106.1"/>
    </source>
</evidence>
<comment type="caution">
    <text evidence="2">The sequence shown here is derived from an EMBL/GenBank/DDBJ whole genome shotgun (WGS) entry which is preliminary data.</text>
</comment>
<organism evidence="2 3">
    <name type="scientific">Halodurantibacterium flavum</name>
    <dbReference type="NCBI Taxonomy" id="1382802"/>
    <lineage>
        <taxon>Bacteria</taxon>
        <taxon>Pseudomonadati</taxon>
        <taxon>Pseudomonadota</taxon>
        <taxon>Alphaproteobacteria</taxon>
        <taxon>Rhodobacterales</taxon>
        <taxon>Paracoccaceae</taxon>
        <taxon>Halodurantibacterium</taxon>
    </lineage>
</organism>
<name>A0ABW4S975_9RHOB</name>
<gene>
    <name evidence="2" type="ORF">ACFSGJ_18035</name>
</gene>